<dbReference type="AlphaFoldDB" id="A0A8S1S5N4"/>
<organism evidence="2 3">
    <name type="scientific">Paramecium pentaurelia</name>
    <dbReference type="NCBI Taxonomy" id="43138"/>
    <lineage>
        <taxon>Eukaryota</taxon>
        <taxon>Sar</taxon>
        <taxon>Alveolata</taxon>
        <taxon>Ciliophora</taxon>
        <taxon>Intramacronucleata</taxon>
        <taxon>Oligohymenophorea</taxon>
        <taxon>Peniculida</taxon>
        <taxon>Parameciidae</taxon>
        <taxon>Paramecium</taxon>
    </lineage>
</organism>
<dbReference type="OrthoDB" id="298900at2759"/>
<dbReference type="Proteomes" id="UP000689195">
    <property type="component" value="Unassembled WGS sequence"/>
</dbReference>
<keyword evidence="3" id="KW-1185">Reference proteome</keyword>
<reference evidence="2" key="1">
    <citation type="submission" date="2021-01" db="EMBL/GenBank/DDBJ databases">
        <authorList>
            <consortium name="Genoscope - CEA"/>
            <person name="William W."/>
        </authorList>
    </citation>
    <scope>NUCLEOTIDE SEQUENCE</scope>
</reference>
<keyword evidence="1" id="KW-0812">Transmembrane</keyword>
<dbReference type="InterPro" id="IPR006212">
    <property type="entry name" value="Furin_repeat"/>
</dbReference>
<accession>A0A8S1S5N4</accession>
<keyword evidence="1" id="KW-1133">Transmembrane helix</keyword>
<comment type="caution">
    <text evidence="2">The sequence shown here is derived from an EMBL/GenBank/DDBJ whole genome shotgun (WGS) entry which is preliminary data.</text>
</comment>
<protein>
    <recommendedName>
        <fullName evidence="4">Transmembrane protein</fullName>
    </recommendedName>
</protein>
<feature type="transmembrane region" description="Helical" evidence="1">
    <location>
        <begin position="1064"/>
        <end position="1082"/>
    </location>
</feature>
<sequence length="1273" mass="147864">MYFTLILPFIYAFSIKMGEDLTGAITKYTLDVQLSIDTYNSIFMIFPQSYEFNEFMPINCWCNDNQFQAKSKDNQIQIIGNFIPSFSLNITLENIENGYYPFNQDNEFILEFYQDQNLVERQNCHYTLTYQQQLSIKGRYENYSTFVKTTLQFEIDFLFRVRAGTIFELTFPIINRGATTLVSMLTEDTFPLFQNAALDFEINLTERKLTIYNLFEKQYLPGNSIVLQINNIYTNNQQIDGDSFLIIYKSSYKGLHIAEGQFQESEIKNVSESKEFLLESLNQVVSQNTQLFFSFLPRLAYRQGSQIYIKFLNLQSQHQISKANFLPKKNINPNYEFYIENEGIVIKNFNQFFESMIFEFYLQEIVNPTGLSKLKIGFYVLTPERNQYEYSERQIEIIPESISYLTIEAANDTVFAITQIFIKFELQNIQSKTTTLSVKIPKQIEILRDMVQIKPDQSQDISLNGQEMLFKNYFSNNQIINQIEITFFGKLVGIAGNTDNFLIFTSDLSGALISLLQKPVFLTIKPSKYTLLSLNPQIYVSDYLTNYLIKFQIPQIYEQSILSLELPNEFKQQLSFCSAQIEAIQQSCQIGNDKNITINLIVGGVLEIIIYNIKTERSVQQYNYKIIGEIKFQQEIQSIQQNQLASYSILFPQTFYDYSLISSNLFYGELTTLQFSFNLLSTIQQNDLLQITFPIKIENLLTCSNVMMKQIGQQIYLGQLQNGTNIVLCELINPTEDIPIYPFNFNVLTATGEIIAQFQDSIGIREELRANKIGFSIQQQQFYLNEETLIAINFLTNLGVQKYGKIKTIFQLSQIVVFDLKCSFYLINQTQEISQDNFLCESYSENENLIFIASLVNSIPSNSYQLIFNGLIFVGNSGQHEINVKLQNINQFGNIVEESSKLWKFTNNCQENCKSCVKKYNQCIQCKEGFVLLQNICIPKCQENMIFTFQGCQKCLTNTNCLVCDSQNITQCIQCTSGFQLNNGYCLKFSNLSNSDSNNPINKTGNNQNNQHHNDKNDITDLDDRKSDIYDSAPIFFIIMGGMLTVAIVNKIINKRNAVILKTYYIYVSLLDIPIAIIRFIRFTLLQFPGYILLSLSCLAITFFVQIISSSQLELLKKTNLNFYQIISIQKIKKQFATLFQWRIIFFILPNQIEEKVLNEIKKLFYSQTISQILPIIVQVSFMCNQNQFYFFSLDDIIYNIIIIALSSTKDLWLNLEIKNQCQIHPEFIDQSLCLQRQEQVFRVEDQVNNEDIIYFSQQPKIHEKKENEQEFK</sequence>
<dbReference type="SMART" id="SM00261">
    <property type="entry name" value="FU"/>
    <property type="match status" value="2"/>
</dbReference>
<gene>
    <name evidence="2" type="ORF">PPENT_87.1.T0040001</name>
</gene>
<keyword evidence="1" id="KW-0472">Membrane</keyword>
<evidence type="ECO:0008006" key="4">
    <source>
        <dbReference type="Google" id="ProtNLM"/>
    </source>
</evidence>
<feature type="transmembrane region" description="Helical" evidence="1">
    <location>
        <begin position="1033"/>
        <end position="1052"/>
    </location>
</feature>
<name>A0A8S1S5N4_9CILI</name>
<feature type="transmembrane region" description="Helical" evidence="1">
    <location>
        <begin position="1088"/>
        <end position="1108"/>
    </location>
</feature>
<dbReference type="CDD" id="cd00064">
    <property type="entry name" value="FU"/>
    <property type="match status" value="2"/>
</dbReference>
<proteinExistence type="predicted"/>
<evidence type="ECO:0000313" key="2">
    <source>
        <dbReference type="EMBL" id="CAD8134995.1"/>
    </source>
</evidence>
<evidence type="ECO:0000256" key="1">
    <source>
        <dbReference type="SAM" id="Phobius"/>
    </source>
</evidence>
<evidence type="ECO:0000313" key="3">
    <source>
        <dbReference type="Proteomes" id="UP000689195"/>
    </source>
</evidence>
<dbReference type="EMBL" id="CAJJDO010000004">
    <property type="protein sequence ID" value="CAD8134995.1"/>
    <property type="molecule type" value="Genomic_DNA"/>
</dbReference>